<keyword evidence="2" id="KW-1133">Transmembrane helix</keyword>
<name>A0ABN9C6Q1_9NEOB</name>
<keyword evidence="2" id="KW-0812">Transmembrane</keyword>
<feature type="non-terminal residue" evidence="4">
    <location>
        <position position="1"/>
    </location>
</feature>
<evidence type="ECO:0000256" key="2">
    <source>
        <dbReference type="SAM" id="Phobius"/>
    </source>
</evidence>
<feature type="transmembrane region" description="Helical" evidence="2">
    <location>
        <begin position="156"/>
        <end position="176"/>
    </location>
</feature>
<proteinExistence type="predicted"/>
<keyword evidence="2" id="KW-0472">Membrane</keyword>
<feature type="compositionally biased region" description="Basic residues" evidence="1">
    <location>
        <begin position="9"/>
        <end position="23"/>
    </location>
</feature>
<dbReference type="PANTHER" id="PTHR15934:SF6">
    <property type="entry name" value="A-KINASE ANCHOR PROTEIN 7 ISOFORM GAMMA"/>
    <property type="match status" value="1"/>
</dbReference>
<comment type="caution">
    <text evidence="4">The sequence shown here is derived from an EMBL/GenBank/DDBJ whole genome shotgun (WGS) entry which is preliminary data.</text>
</comment>
<evidence type="ECO:0000313" key="5">
    <source>
        <dbReference type="Proteomes" id="UP001162483"/>
    </source>
</evidence>
<evidence type="ECO:0000256" key="1">
    <source>
        <dbReference type="SAM" id="MobiDB-lite"/>
    </source>
</evidence>
<organism evidence="4 5">
    <name type="scientific">Staurois parvus</name>
    <dbReference type="NCBI Taxonomy" id="386267"/>
    <lineage>
        <taxon>Eukaryota</taxon>
        <taxon>Metazoa</taxon>
        <taxon>Chordata</taxon>
        <taxon>Craniata</taxon>
        <taxon>Vertebrata</taxon>
        <taxon>Euteleostomi</taxon>
        <taxon>Amphibia</taxon>
        <taxon>Batrachia</taxon>
        <taxon>Anura</taxon>
        <taxon>Neobatrachia</taxon>
        <taxon>Ranoidea</taxon>
        <taxon>Ranidae</taxon>
        <taxon>Staurois</taxon>
    </lineage>
</organism>
<feature type="region of interest" description="Disordered" evidence="1">
    <location>
        <begin position="1"/>
        <end position="33"/>
    </location>
</feature>
<dbReference type="InterPro" id="IPR009097">
    <property type="entry name" value="Cyclic_Pdiesterase"/>
</dbReference>
<dbReference type="PANTHER" id="PTHR15934">
    <property type="entry name" value="RNA 2',3'-CYCLIC PHOSPHODIESTERASE"/>
    <property type="match status" value="1"/>
</dbReference>
<dbReference type="InterPro" id="IPR019510">
    <property type="entry name" value="AKAP7-like_phosphoesterase"/>
</dbReference>
<accession>A0ABN9C6Q1</accession>
<feature type="domain" description="A-kinase anchor protein 7-like phosphoesterase" evidence="3">
    <location>
        <begin position="81"/>
        <end position="156"/>
    </location>
</feature>
<gene>
    <name evidence="4" type="ORF">SPARVUS_LOCUS4420324</name>
</gene>
<protein>
    <recommendedName>
        <fullName evidence="3">A-kinase anchor protein 7-like phosphoesterase domain-containing protein</fullName>
    </recommendedName>
</protein>
<sequence length="190" mass="21692">ASQDGKTKGVQKNRKSKCKRKRLRSNESGGNLLSEMPFVNADISAVFEITRTAEKKVKKKRKIHKLESEDDDKSKRQKRANYFVSLPITNSKIQDDIQTIQDSVLQKVNILSNAMIPKGSYHITLFVMHLASEEDVTLAVNALLESKKPVEEILRGVNLILTFFVVYLILNVKLCLPRLHQDMLYLHSSR</sequence>
<keyword evidence="5" id="KW-1185">Reference proteome</keyword>
<dbReference type="Pfam" id="PF10469">
    <property type="entry name" value="AKAP7_NLS"/>
    <property type="match status" value="1"/>
</dbReference>
<dbReference type="SUPFAM" id="SSF55144">
    <property type="entry name" value="LigT-like"/>
    <property type="match status" value="1"/>
</dbReference>
<dbReference type="Gene3D" id="3.90.1140.10">
    <property type="entry name" value="Cyclic phosphodiesterase"/>
    <property type="match status" value="1"/>
</dbReference>
<dbReference type="EMBL" id="CATNWA010008269">
    <property type="protein sequence ID" value="CAI9555717.1"/>
    <property type="molecule type" value="Genomic_DNA"/>
</dbReference>
<dbReference type="Proteomes" id="UP001162483">
    <property type="component" value="Unassembled WGS sequence"/>
</dbReference>
<reference evidence="4" key="1">
    <citation type="submission" date="2023-05" db="EMBL/GenBank/DDBJ databases">
        <authorList>
            <person name="Stuckert A."/>
        </authorList>
    </citation>
    <scope>NUCLEOTIDE SEQUENCE</scope>
</reference>
<dbReference type="InterPro" id="IPR052641">
    <property type="entry name" value="AKAP7_isoform_gamma"/>
</dbReference>
<evidence type="ECO:0000259" key="3">
    <source>
        <dbReference type="Pfam" id="PF10469"/>
    </source>
</evidence>
<evidence type="ECO:0000313" key="4">
    <source>
        <dbReference type="EMBL" id="CAI9555717.1"/>
    </source>
</evidence>